<gene>
    <name evidence="1" type="ORF">Sya03_14890</name>
</gene>
<evidence type="ECO:0000313" key="1">
    <source>
        <dbReference type="EMBL" id="GIJ02137.1"/>
    </source>
</evidence>
<dbReference type="Proteomes" id="UP000652013">
    <property type="component" value="Unassembled WGS sequence"/>
</dbReference>
<evidence type="ECO:0008006" key="3">
    <source>
        <dbReference type="Google" id="ProtNLM"/>
    </source>
</evidence>
<evidence type="ECO:0000313" key="2">
    <source>
        <dbReference type="Proteomes" id="UP000652013"/>
    </source>
</evidence>
<protein>
    <recommendedName>
        <fullName evidence="3">DUF4157 domain-containing protein</fullName>
    </recommendedName>
</protein>
<accession>A0A8J3Y643</accession>
<name>A0A8J3Y643_9ACTN</name>
<comment type="caution">
    <text evidence="1">The sequence shown here is derived from an EMBL/GenBank/DDBJ whole genome shotgun (WGS) entry which is preliminary data.</text>
</comment>
<reference evidence="1" key="1">
    <citation type="submission" date="2021-01" db="EMBL/GenBank/DDBJ databases">
        <title>Whole genome shotgun sequence of Spirilliplanes yamanashiensis NBRC 15828.</title>
        <authorList>
            <person name="Komaki H."/>
            <person name="Tamura T."/>
        </authorList>
    </citation>
    <scope>NUCLEOTIDE SEQUENCE</scope>
    <source>
        <strain evidence="1">NBRC 15828</strain>
    </source>
</reference>
<proteinExistence type="predicted"/>
<organism evidence="1 2">
    <name type="scientific">Spirilliplanes yamanashiensis</name>
    <dbReference type="NCBI Taxonomy" id="42233"/>
    <lineage>
        <taxon>Bacteria</taxon>
        <taxon>Bacillati</taxon>
        <taxon>Actinomycetota</taxon>
        <taxon>Actinomycetes</taxon>
        <taxon>Micromonosporales</taxon>
        <taxon>Micromonosporaceae</taxon>
        <taxon>Spirilliplanes</taxon>
    </lineage>
</organism>
<sequence length="162" mass="17763">MRGGLWDPVRMRFRAAVRSVVTAINGTTLIGLAVAKAGGATLRRAGDGRLIAEGYRLRVPKQSCFTMGSVILTRRSADWLLHEQHVDLLDHETKHVFQYALLGPLFWPAYWLACGWSYARTGTYGLRNVFERHAGLESGGYVRSASAATARSRPPGGSPSPH</sequence>
<keyword evidence="2" id="KW-1185">Reference proteome</keyword>
<dbReference type="AlphaFoldDB" id="A0A8J3Y643"/>
<dbReference type="EMBL" id="BOOY01000008">
    <property type="protein sequence ID" value="GIJ02137.1"/>
    <property type="molecule type" value="Genomic_DNA"/>
</dbReference>